<feature type="transmembrane region" description="Helical" evidence="20">
    <location>
        <begin position="799"/>
        <end position="820"/>
    </location>
</feature>
<feature type="binding site" evidence="19">
    <location>
        <position position="737"/>
    </location>
    <ligand>
        <name>Mg(2+)</name>
        <dbReference type="ChEBI" id="CHEBI:18420"/>
    </ligand>
</feature>
<feature type="transmembrane region" description="Helical" evidence="20">
    <location>
        <begin position="873"/>
        <end position="892"/>
    </location>
</feature>
<feature type="binding site" evidence="18">
    <location>
        <position position="707"/>
    </location>
    <ligand>
        <name>ATP</name>
        <dbReference type="ChEBI" id="CHEBI:30616"/>
    </ligand>
</feature>
<dbReference type="Pfam" id="PF16212">
    <property type="entry name" value="PhoLip_ATPase_C"/>
    <property type="match status" value="1"/>
</dbReference>
<sequence>MSQGILFSYFTGYEKTDDVSEKTSLADQEEVRTIFINQPQFSKFCNNHVSTAKYNFITFLPRFLYSQFRRAANAFFLFIALLQQIPDVSPTGRYTTLVPLLFILVVAAVKEIIEDVKRHKADNAVNKKQIQAMCYIETSNLDGETNLKIRQGLPLTSEIKDMDSLMRLSGRIECEKGHGYILLRGAQLRNTQWVHGIIVYTGHDTKLMQNSTSPPLKLSNVERITNIQILFLFCILIAISLICSIGSVIWNQKHEERDWYINLNYGGASNFGLNFLTFIILFNNLIPISLLVTLEVVKFIQAYFINWDIDMHYEPTDTAAMARTSNLNEELGQVKYIFSDKTGTLTCNVMQFKKCTIAGIAYGYILHCCTFIFYLFLFRQSSEAKEDKMFSDPSLLENLQNKHPTAPIICEFLTMMAVCHTAVPEREDDKLIYQAASPDEGALVRAAKHLQFVFTGRTPDSVIIESLGQEERYELLNVLEFTSARKRMSVIVRTPTGKLRLYCKGADTVIYDRLAENSRYKEITLKHLELFATEGLRTLCFAVAEITENDYYEWLNVYQRAAVSVQNRTLKLEESYELIEKNLQLLGATAIEDKLQDQVPETIETLMKADIKIWILTGDKQETAINIGHSCKLLRKNMGLLVINEGSLDATRETLSHHCSTLGDALRKENDFALIIDGKTLKYALTFGVRQYFLDLALSCKAVICCRVSPLQKSEVVEMVKKQVKVVTLAIGDGANDVSMIQTAHVGVGISGNEGLQAANSSDYSIAQFKYLKNLLLVHGAWNYSRIAKCILYCFYKNIVLYIIEIWFAFVNGFSGQILFERWCIGLYNVMFTAMPPLTLGIFERSCRKENMLKYPELYKTSQNALDFNSKVFWVHCLNGLFHSVILFWFPLKAIQYGKKITNFSIFFQFVVITVCLKAGLETSYWTLFSHIAIWGSIALWVVFFGIYSSLWPLIPMAPDMSGEAAMLFSSGVFWMGLFSIPMTALIFDVVYKVLTERAQLLKNVFKKNHVNLYRSESLQQNLLHGYAFSQDENGIVSQSEVIRAYDTTKQRPDEW</sequence>
<dbReference type="GO" id="GO:0005524">
    <property type="term" value="F:ATP binding"/>
    <property type="evidence" value="ECO:0007669"/>
    <property type="project" value="UniProtKB-UniRule"/>
</dbReference>
<feature type="binding site" evidence="18">
    <location>
        <position position="440"/>
    </location>
    <ligand>
        <name>ATP</name>
        <dbReference type="ChEBI" id="CHEBI:30616"/>
    </ligand>
</feature>
<dbReference type="EC" id="7.6.2.1" evidence="20"/>
<dbReference type="InterPro" id="IPR023298">
    <property type="entry name" value="ATPase_P-typ_TM_dom_sf"/>
</dbReference>
<evidence type="ECO:0000256" key="12">
    <source>
        <dbReference type="ARBA" id="ARBA00022989"/>
    </source>
</evidence>
<evidence type="ECO:0000313" key="24">
    <source>
        <dbReference type="Proteomes" id="UP000694545"/>
    </source>
</evidence>
<dbReference type="GO" id="GO:0005802">
    <property type="term" value="C:trans-Golgi network"/>
    <property type="evidence" value="ECO:0007669"/>
    <property type="project" value="TreeGrafter"/>
</dbReference>
<dbReference type="SFLD" id="SFLDS00003">
    <property type="entry name" value="Haloacid_Dehalogenase"/>
    <property type="match status" value="1"/>
</dbReference>
<dbReference type="GO" id="GO:0000287">
    <property type="term" value="F:magnesium ion binding"/>
    <property type="evidence" value="ECO:0007669"/>
    <property type="project" value="UniProtKB-UniRule"/>
</dbReference>
<evidence type="ECO:0000256" key="15">
    <source>
        <dbReference type="ARBA" id="ARBA00034036"/>
    </source>
</evidence>
<comment type="cofactor">
    <cofactor evidence="1 19">
        <name>Mg(2+)</name>
        <dbReference type="ChEBI" id="CHEBI:18420"/>
    </cofactor>
</comment>
<comment type="subcellular location">
    <subcellularLocation>
        <location evidence="3">Endomembrane system</location>
    </subcellularLocation>
    <subcellularLocation>
        <location evidence="4">Golgi apparatus</location>
    </subcellularLocation>
    <subcellularLocation>
        <location evidence="2 20">Membrane</location>
        <topology evidence="2 20">Multi-pass membrane protein</topology>
    </subcellularLocation>
</comment>
<feature type="transmembrane region" description="Helical" evidence="20">
    <location>
        <begin position="229"/>
        <end position="251"/>
    </location>
</feature>
<keyword evidence="10 19" id="KW-0460">Magnesium</keyword>
<feature type="binding site" evidence="18">
    <location>
        <position position="713"/>
    </location>
    <ligand>
        <name>ATP</name>
        <dbReference type="ChEBI" id="CHEBI:30616"/>
    </ligand>
</feature>
<feature type="binding site" evidence="19">
    <location>
        <position position="340"/>
    </location>
    <ligand>
        <name>Mg(2+)</name>
        <dbReference type="ChEBI" id="CHEBI:18420"/>
    </ligand>
</feature>
<feature type="binding site" evidence="18">
    <location>
        <position position="618"/>
    </location>
    <ligand>
        <name>ATP</name>
        <dbReference type="ChEBI" id="CHEBI:30616"/>
    </ligand>
</feature>
<comment type="catalytic activity">
    <reaction evidence="16">
        <text>a 1,2-diacyl-sn-glycero-3-phospho-L-serine(out) + ATP + H2O = a 1,2-diacyl-sn-glycero-3-phospho-L-serine(in) + ADP + phosphate + H(+)</text>
        <dbReference type="Rhea" id="RHEA:38567"/>
        <dbReference type="ChEBI" id="CHEBI:15377"/>
        <dbReference type="ChEBI" id="CHEBI:15378"/>
        <dbReference type="ChEBI" id="CHEBI:30616"/>
        <dbReference type="ChEBI" id="CHEBI:43474"/>
        <dbReference type="ChEBI" id="CHEBI:57262"/>
        <dbReference type="ChEBI" id="CHEBI:456216"/>
    </reaction>
    <physiologicalReaction direction="left-to-right" evidence="16">
        <dbReference type="Rhea" id="RHEA:38568"/>
    </physiologicalReaction>
</comment>
<dbReference type="InterPro" id="IPR001757">
    <property type="entry name" value="P_typ_ATPase"/>
</dbReference>
<evidence type="ECO:0000256" key="16">
    <source>
        <dbReference type="ARBA" id="ARBA00051303"/>
    </source>
</evidence>
<feature type="binding site" evidence="18">
    <location>
        <position position="481"/>
    </location>
    <ligand>
        <name>ATP</name>
        <dbReference type="ChEBI" id="CHEBI:30616"/>
    </ligand>
</feature>
<evidence type="ECO:0000256" key="13">
    <source>
        <dbReference type="ARBA" id="ARBA00023034"/>
    </source>
</evidence>
<dbReference type="GO" id="GO:0016887">
    <property type="term" value="F:ATP hydrolysis activity"/>
    <property type="evidence" value="ECO:0007669"/>
    <property type="project" value="InterPro"/>
</dbReference>
<evidence type="ECO:0000259" key="22">
    <source>
        <dbReference type="Pfam" id="PF16212"/>
    </source>
</evidence>
<dbReference type="InterPro" id="IPR023214">
    <property type="entry name" value="HAD_sf"/>
</dbReference>
<feature type="binding site" evidence="18">
    <location>
        <position position="341"/>
    </location>
    <ligand>
        <name>ATP</name>
        <dbReference type="ChEBI" id="CHEBI:30616"/>
    </ligand>
</feature>
<evidence type="ECO:0000256" key="2">
    <source>
        <dbReference type="ARBA" id="ARBA00004141"/>
    </source>
</evidence>
<evidence type="ECO:0000256" key="17">
    <source>
        <dbReference type="PIRSR" id="PIRSR606539-1"/>
    </source>
</evidence>
<keyword evidence="6 20" id="KW-0812">Transmembrane</keyword>
<feature type="binding site" evidence="19">
    <location>
        <position position="342"/>
    </location>
    <ligand>
        <name>Mg(2+)</name>
        <dbReference type="ChEBI" id="CHEBI:18420"/>
    </ligand>
</feature>
<dbReference type="Ensembl" id="ENSVKKT00000015599.1">
    <property type="protein sequence ID" value="ENSVKKP00000015232.1"/>
    <property type="gene ID" value="ENSVKKG00000010224.1"/>
</dbReference>
<keyword evidence="14 20" id="KW-0472">Membrane</keyword>
<protein>
    <recommendedName>
        <fullName evidence="20">Phospholipid-transporting ATPase</fullName>
        <ecNumber evidence="20">7.6.2.1</ecNumber>
    </recommendedName>
</protein>
<reference evidence="23" key="1">
    <citation type="submission" date="2025-08" db="UniProtKB">
        <authorList>
            <consortium name="Ensembl"/>
        </authorList>
    </citation>
    <scope>IDENTIFICATION</scope>
</reference>
<name>A0A8D2Q1U4_VARKO</name>
<feature type="domain" description="P-type ATPase N-terminal" evidence="21">
    <location>
        <begin position="36"/>
        <end position="97"/>
    </location>
</feature>
<evidence type="ECO:0000256" key="1">
    <source>
        <dbReference type="ARBA" id="ARBA00001946"/>
    </source>
</evidence>
<evidence type="ECO:0000256" key="10">
    <source>
        <dbReference type="ARBA" id="ARBA00022842"/>
    </source>
</evidence>
<feature type="domain" description="P-type ATPase C-terminal" evidence="22">
    <location>
        <begin position="759"/>
        <end position="997"/>
    </location>
</feature>
<evidence type="ECO:0000256" key="20">
    <source>
        <dbReference type="RuleBase" id="RU362033"/>
    </source>
</evidence>
<dbReference type="SUPFAM" id="SSF81665">
    <property type="entry name" value="Calcium ATPase, transmembrane domain M"/>
    <property type="match status" value="1"/>
</dbReference>
<evidence type="ECO:0000256" key="9">
    <source>
        <dbReference type="ARBA" id="ARBA00022840"/>
    </source>
</evidence>
<dbReference type="FunFam" id="3.40.50.1000:FF:000010">
    <property type="entry name" value="Phospholipid-transporting ATPase"/>
    <property type="match status" value="1"/>
</dbReference>
<dbReference type="Gene3D" id="3.40.1110.10">
    <property type="entry name" value="Calcium-transporting ATPase, cytoplasmic domain N"/>
    <property type="match status" value="1"/>
</dbReference>
<evidence type="ECO:0000313" key="23">
    <source>
        <dbReference type="Ensembl" id="ENSVKKP00000015232.1"/>
    </source>
</evidence>
<dbReference type="InterPro" id="IPR018303">
    <property type="entry name" value="ATPase_P-typ_P_site"/>
</dbReference>
<dbReference type="InterPro" id="IPR008250">
    <property type="entry name" value="ATPase_P-typ_transduc_dom_A_sf"/>
</dbReference>
<feature type="transmembrane region" description="Helical" evidence="20">
    <location>
        <begin position="933"/>
        <end position="955"/>
    </location>
</feature>
<feature type="binding site" evidence="19">
    <location>
        <position position="733"/>
    </location>
    <ligand>
        <name>Mg(2+)</name>
        <dbReference type="ChEBI" id="CHEBI:18420"/>
    </ligand>
</feature>
<comment type="similarity">
    <text evidence="5 20">Belongs to the cation transport ATPase (P-type) (TC 3.A.3) family. Type IV subfamily.</text>
</comment>
<keyword evidence="13" id="KW-0333">Golgi apparatus</keyword>
<evidence type="ECO:0000256" key="7">
    <source>
        <dbReference type="ARBA" id="ARBA00022723"/>
    </source>
</evidence>
<proteinExistence type="inferred from homology"/>
<evidence type="ECO:0000256" key="4">
    <source>
        <dbReference type="ARBA" id="ARBA00004555"/>
    </source>
</evidence>
<feature type="binding site" evidence="18">
    <location>
        <position position="504"/>
    </location>
    <ligand>
        <name>ATP</name>
        <dbReference type="ChEBI" id="CHEBI:30616"/>
    </ligand>
</feature>
<dbReference type="PANTHER" id="PTHR24092">
    <property type="entry name" value="PROBABLE PHOSPHOLIPID-TRANSPORTING ATPASE"/>
    <property type="match status" value="1"/>
</dbReference>
<feature type="binding site" evidence="18">
    <location>
        <position position="340"/>
    </location>
    <ligand>
        <name>ATP</name>
        <dbReference type="ChEBI" id="CHEBI:30616"/>
    </ligand>
</feature>
<keyword evidence="12 20" id="KW-1133">Transmembrane helix</keyword>
<dbReference type="SUPFAM" id="SSF81653">
    <property type="entry name" value="Calcium ATPase, transduction domain A"/>
    <property type="match status" value="1"/>
</dbReference>
<feature type="transmembrane region" description="Helical" evidence="20">
    <location>
        <begin position="827"/>
        <end position="843"/>
    </location>
</feature>
<evidence type="ECO:0000256" key="14">
    <source>
        <dbReference type="ARBA" id="ARBA00023136"/>
    </source>
</evidence>
<feature type="transmembrane region" description="Helical" evidence="20">
    <location>
        <begin position="360"/>
        <end position="378"/>
    </location>
</feature>
<keyword evidence="11 20" id="KW-1278">Translocase</keyword>
<dbReference type="InterPro" id="IPR032631">
    <property type="entry name" value="P-type_ATPase_N"/>
</dbReference>
<reference evidence="23" key="2">
    <citation type="submission" date="2025-09" db="UniProtKB">
        <authorList>
            <consortium name="Ensembl"/>
        </authorList>
    </citation>
    <scope>IDENTIFICATION</scope>
</reference>
<dbReference type="Proteomes" id="UP000694545">
    <property type="component" value="Unplaced"/>
</dbReference>
<evidence type="ECO:0000256" key="5">
    <source>
        <dbReference type="ARBA" id="ARBA00008109"/>
    </source>
</evidence>
<dbReference type="SFLD" id="SFLDF00027">
    <property type="entry name" value="p-type_atpase"/>
    <property type="match status" value="1"/>
</dbReference>
<dbReference type="NCBIfam" id="TIGR01494">
    <property type="entry name" value="ATPase_P-type"/>
    <property type="match status" value="2"/>
</dbReference>
<dbReference type="GO" id="GO:0045332">
    <property type="term" value="P:phospholipid translocation"/>
    <property type="evidence" value="ECO:0007669"/>
    <property type="project" value="TreeGrafter"/>
</dbReference>
<feature type="binding site" evidence="18">
    <location>
        <position position="619"/>
    </location>
    <ligand>
        <name>ATP</name>
        <dbReference type="ChEBI" id="CHEBI:30616"/>
    </ligand>
</feature>
<feature type="binding site" evidence="18">
    <location>
        <position position="736"/>
    </location>
    <ligand>
        <name>ATP</name>
        <dbReference type="ChEBI" id="CHEBI:30616"/>
    </ligand>
</feature>
<dbReference type="InterPro" id="IPR036412">
    <property type="entry name" value="HAD-like_sf"/>
</dbReference>
<evidence type="ECO:0000256" key="3">
    <source>
        <dbReference type="ARBA" id="ARBA00004308"/>
    </source>
</evidence>
<dbReference type="Gene3D" id="3.40.50.1000">
    <property type="entry name" value="HAD superfamily/HAD-like"/>
    <property type="match status" value="1"/>
</dbReference>
<feature type="transmembrane region" description="Helical" evidence="20">
    <location>
        <begin position="967"/>
        <end position="988"/>
    </location>
</feature>
<feature type="transmembrane region" description="Helical" evidence="20">
    <location>
        <begin position="904"/>
        <end position="921"/>
    </location>
</feature>
<feature type="active site" description="4-aspartylphosphate intermediate" evidence="17">
    <location>
        <position position="340"/>
    </location>
</feature>
<dbReference type="AlphaFoldDB" id="A0A8D2Q1U4"/>
<dbReference type="InterPro" id="IPR044492">
    <property type="entry name" value="P_typ_ATPase_HD_dom"/>
</dbReference>
<dbReference type="InterPro" id="IPR006539">
    <property type="entry name" value="P-type_ATPase_IV"/>
</dbReference>
<dbReference type="PRINTS" id="PR00119">
    <property type="entry name" value="CATATPASE"/>
</dbReference>
<dbReference type="GO" id="GO:0140326">
    <property type="term" value="F:ATPase-coupled intramembrane lipid transporter activity"/>
    <property type="evidence" value="ECO:0007669"/>
    <property type="project" value="UniProtKB-EC"/>
</dbReference>
<evidence type="ECO:0000256" key="18">
    <source>
        <dbReference type="PIRSR" id="PIRSR606539-2"/>
    </source>
</evidence>
<dbReference type="CDD" id="cd02073">
    <property type="entry name" value="P-type_ATPase_APLT_Dnf-like"/>
    <property type="match status" value="1"/>
</dbReference>
<evidence type="ECO:0000256" key="8">
    <source>
        <dbReference type="ARBA" id="ARBA00022741"/>
    </source>
</evidence>
<keyword evidence="9 18" id="KW-0067">ATP-binding</keyword>
<evidence type="ECO:0000256" key="19">
    <source>
        <dbReference type="PIRSR" id="PIRSR606539-3"/>
    </source>
</evidence>
<accession>A0A8D2Q1U4</accession>
<dbReference type="SUPFAM" id="SSF81660">
    <property type="entry name" value="Metal cation-transporting ATPase, ATP-binding domain N"/>
    <property type="match status" value="1"/>
</dbReference>
<dbReference type="PANTHER" id="PTHR24092:SF221">
    <property type="entry name" value="PHOSPHOLIPID-TRANSPORTING ATPASE IA"/>
    <property type="match status" value="1"/>
</dbReference>
<feature type="transmembrane region" description="Helical" evidence="20">
    <location>
        <begin position="271"/>
        <end position="294"/>
    </location>
</feature>
<dbReference type="SUPFAM" id="SSF56784">
    <property type="entry name" value="HAD-like"/>
    <property type="match status" value="1"/>
</dbReference>
<feature type="binding site" evidence="18">
    <location>
        <position position="617"/>
    </location>
    <ligand>
        <name>ATP</name>
        <dbReference type="ChEBI" id="CHEBI:30616"/>
    </ligand>
</feature>
<evidence type="ECO:0000259" key="21">
    <source>
        <dbReference type="Pfam" id="PF16209"/>
    </source>
</evidence>
<evidence type="ECO:0000256" key="11">
    <source>
        <dbReference type="ARBA" id="ARBA00022967"/>
    </source>
</evidence>
<organism evidence="23 24">
    <name type="scientific">Varanus komodoensis</name>
    <name type="common">Komodo dragon</name>
    <dbReference type="NCBI Taxonomy" id="61221"/>
    <lineage>
        <taxon>Eukaryota</taxon>
        <taxon>Metazoa</taxon>
        <taxon>Chordata</taxon>
        <taxon>Craniata</taxon>
        <taxon>Vertebrata</taxon>
        <taxon>Euteleostomi</taxon>
        <taxon>Lepidosauria</taxon>
        <taxon>Squamata</taxon>
        <taxon>Bifurcata</taxon>
        <taxon>Unidentata</taxon>
        <taxon>Episquamata</taxon>
        <taxon>Toxicofera</taxon>
        <taxon>Anguimorpha</taxon>
        <taxon>Paleoanguimorpha</taxon>
        <taxon>Varanoidea</taxon>
        <taxon>Varanidae</taxon>
        <taxon>Varanus</taxon>
    </lineage>
</organism>
<keyword evidence="24" id="KW-1185">Reference proteome</keyword>
<feature type="binding site" evidence="18">
    <location>
        <position position="537"/>
    </location>
    <ligand>
        <name>ATP</name>
        <dbReference type="ChEBI" id="CHEBI:30616"/>
    </ligand>
</feature>
<feature type="binding site" evidence="18">
    <location>
        <position position="342"/>
    </location>
    <ligand>
        <name>ATP</name>
        <dbReference type="ChEBI" id="CHEBI:30616"/>
    </ligand>
</feature>
<evidence type="ECO:0000256" key="6">
    <source>
        <dbReference type="ARBA" id="ARBA00022692"/>
    </source>
</evidence>
<feature type="binding site" evidence="18">
    <location>
        <position position="737"/>
    </location>
    <ligand>
        <name>ATP</name>
        <dbReference type="ChEBI" id="CHEBI:30616"/>
    </ligand>
</feature>
<keyword evidence="8 18" id="KW-0547">Nucleotide-binding</keyword>
<dbReference type="NCBIfam" id="TIGR01652">
    <property type="entry name" value="ATPase-Plipid"/>
    <property type="match status" value="1"/>
</dbReference>
<dbReference type="InterPro" id="IPR023299">
    <property type="entry name" value="ATPase_P-typ_cyto_dom_N"/>
</dbReference>
<keyword evidence="7 19" id="KW-0479">Metal-binding</keyword>
<dbReference type="GO" id="GO:0005886">
    <property type="term" value="C:plasma membrane"/>
    <property type="evidence" value="ECO:0007669"/>
    <property type="project" value="TreeGrafter"/>
</dbReference>
<dbReference type="PROSITE" id="PS00154">
    <property type="entry name" value="ATPASE_E1_E2"/>
    <property type="match status" value="1"/>
</dbReference>
<dbReference type="FunFam" id="3.40.1110.10:FF:000010">
    <property type="entry name" value="Phospholipid-transporting ATPase"/>
    <property type="match status" value="1"/>
</dbReference>
<dbReference type="Pfam" id="PF16209">
    <property type="entry name" value="PhoLip_ATPase_N"/>
    <property type="match status" value="1"/>
</dbReference>
<dbReference type="Pfam" id="PF13246">
    <property type="entry name" value="Cation_ATPase"/>
    <property type="match status" value="1"/>
</dbReference>
<dbReference type="InterPro" id="IPR032630">
    <property type="entry name" value="P_typ_ATPase_c"/>
</dbReference>
<dbReference type="SFLD" id="SFLDG00002">
    <property type="entry name" value="C1.7:_P-type_atpase_like"/>
    <property type="match status" value="1"/>
</dbReference>
<comment type="catalytic activity">
    <reaction evidence="15 20">
        <text>ATP + H2O + phospholipidSide 1 = ADP + phosphate + phospholipidSide 2.</text>
        <dbReference type="EC" id="7.6.2.1"/>
    </reaction>
</comment>